<dbReference type="AlphaFoldDB" id="A0A9N9HC47"/>
<accession>A0A9N9HC47</accession>
<dbReference type="EMBL" id="CAJVPV010012880">
    <property type="protein sequence ID" value="CAG8673345.1"/>
    <property type="molecule type" value="Genomic_DNA"/>
</dbReference>
<gene>
    <name evidence="1" type="ORF">AMORRO_LOCUS10918</name>
</gene>
<dbReference type="Proteomes" id="UP000789342">
    <property type="component" value="Unassembled WGS sequence"/>
</dbReference>
<evidence type="ECO:0000313" key="2">
    <source>
        <dbReference type="Proteomes" id="UP000789342"/>
    </source>
</evidence>
<sequence>VPPPVFPLFLHLVFRRLRKRLNDIDNHIDTLTAQELKGSTFLKLTRDDLSGIQVPLGPAKEIVELINDIQGEK</sequence>
<reference evidence="1" key="1">
    <citation type="submission" date="2021-06" db="EMBL/GenBank/DDBJ databases">
        <authorList>
            <person name="Kallberg Y."/>
            <person name="Tangrot J."/>
            <person name="Rosling A."/>
        </authorList>
    </citation>
    <scope>NUCLEOTIDE SEQUENCE</scope>
    <source>
        <strain evidence="1">CL551</strain>
    </source>
</reference>
<name>A0A9N9HC47_9GLOM</name>
<evidence type="ECO:0000313" key="1">
    <source>
        <dbReference type="EMBL" id="CAG8673345.1"/>
    </source>
</evidence>
<keyword evidence="2" id="KW-1185">Reference proteome</keyword>
<proteinExistence type="predicted"/>
<dbReference type="OrthoDB" id="2143914at2759"/>
<dbReference type="SUPFAM" id="SSF47769">
    <property type="entry name" value="SAM/Pointed domain"/>
    <property type="match status" value="1"/>
</dbReference>
<dbReference type="InterPro" id="IPR013761">
    <property type="entry name" value="SAM/pointed_sf"/>
</dbReference>
<organism evidence="1 2">
    <name type="scientific">Acaulospora morrowiae</name>
    <dbReference type="NCBI Taxonomy" id="94023"/>
    <lineage>
        <taxon>Eukaryota</taxon>
        <taxon>Fungi</taxon>
        <taxon>Fungi incertae sedis</taxon>
        <taxon>Mucoromycota</taxon>
        <taxon>Glomeromycotina</taxon>
        <taxon>Glomeromycetes</taxon>
        <taxon>Diversisporales</taxon>
        <taxon>Acaulosporaceae</taxon>
        <taxon>Acaulospora</taxon>
    </lineage>
</organism>
<dbReference type="Gene3D" id="1.10.150.50">
    <property type="entry name" value="Transcription Factor, Ets-1"/>
    <property type="match status" value="1"/>
</dbReference>
<comment type="caution">
    <text evidence="1">The sequence shown here is derived from an EMBL/GenBank/DDBJ whole genome shotgun (WGS) entry which is preliminary data.</text>
</comment>
<feature type="non-terminal residue" evidence="1">
    <location>
        <position position="73"/>
    </location>
</feature>
<protein>
    <submittedName>
        <fullName evidence="1">7005_t:CDS:1</fullName>
    </submittedName>
</protein>